<dbReference type="InterPro" id="IPR002201">
    <property type="entry name" value="Glyco_trans_9"/>
</dbReference>
<dbReference type="OrthoDB" id="9767552at2"/>
<organism evidence="3 4">
    <name type="scientific">Alteromonas lipolytica</name>
    <dbReference type="NCBI Taxonomy" id="1856405"/>
    <lineage>
        <taxon>Bacteria</taxon>
        <taxon>Pseudomonadati</taxon>
        <taxon>Pseudomonadota</taxon>
        <taxon>Gammaproteobacteria</taxon>
        <taxon>Alteromonadales</taxon>
        <taxon>Alteromonadaceae</taxon>
        <taxon>Alteromonas/Salinimonas group</taxon>
        <taxon>Alteromonas</taxon>
    </lineage>
</organism>
<name>A0A1E8FBB2_9ALTE</name>
<evidence type="ECO:0000256" key="1">
    <source>
        <dbReference type="ARBA" id="ARBA00022676"/>
    </source>
</evidence>
<accession>A0A1E8FBB2</accession>
<dbReference type="GO" id="GO:0009244">
    <property type="term" value="P:lipopolysaccharide core region biosynthetic process"/>
    <property type="evidence" value="ECO:0007669"/>
    <property type="project" value="TreeGrafter"/>
</dbReference>
<protein>
    <recommendedName>
        <fullName evidence="5">Lipopolysaccharide heptosyltransferase</fullName>
    </recommendedName>
</protein>
<evidence type="ECO:0000256" key="2">
    <source>
        <dbReference type="ARBA" id="ARBA00022679"/>
    </source>
</evidence>
<dbReference type="Gene3D" id="3.40.50.2000">
    <property type="entry name" value="Glycogen Phosphorylase B"/>
    <property type="match status" value="2"/>
</dbReference>
<dbReference type="GO" id="GO:0005829">
    <property type="term" value="C:cytosol"/>
    <property type="evidence" value="ECO:0007669"/>
    <property type="project" value="TreeGrafter"/>
</dbReference>
<dbReference type="PANTHER" id="PTHR30160:SF19">
    <property type="entry name" value="LIPOPOLYSACCHARIDE HEPTOSYLTRANSFERASE 1"/>
    <property type="match status" value="1"/>
</dbReference>
<dbReference type="Proteomes" id="UP000176037">
    <property type="component" value="Unassembled WGS sequence"/>
</dbReference>
<dbReference type="InterPro" id="IPR051199">
    <property type="entry name" value="LPS_LOS_Heptosyltrfase"/>
</dbReference>
<keyword evidence="4" id="KW-1185">Reference proteome</keyword>
<comment type="caution">
    <text evidence="3">The sequence shown here is derived from an EMBL/GenBank/DDBJ whole genome shotgun (WGS) entry which is preliminary data.</text>
</comment>
<keyword evidence="2" id="KW-0808">Transferase</keyword>
<dbReference type="CDD" id="cd03789">
    <property type="entry name" value="GT9_LPS_heptosyltransferase"/>
    <property type="match status" value="1"/>
</dbReference>
<dbReference type="AlphaFoldDB" id="A0A1E8FBB2"/>
<dbReference type="EMBL" id="MJIC01000015">
    <property type="protein sequence ID" value="OFI33190.1"/>
    <property type="molecule type" value="Genomic_DNA"/>
</dbReference>
<keyword evidence="1" id="KW-0328">Glycosyltransferase</keyword>
<evidence type="ECO:0000313" key="4">
    <source>
        <dbReference type="Proteomes" id="UP000176037"/>
    </source>
</evidence>
<evidence type="ECO:0000313" key="3">
    <source>
        <dbReference type="EMBL" id="OFI33190.1"/>
    </source>
</evidence>
<reference evidence="3 4" key="1">
    <citation type="submission" date="2016-09" db="EMBL/GenBank/DDBJ databases">
        <title>Alteromonas lipolytica, a new species isolated from sea water.</title>
        <authorList>
            <person name="Wu Y.-H."/>
            <person name="Cheng H."/>
            <person name="Xu X.-W."/>
        </authorList>
    </citation>
    <scope>NUCLEOTIDE SEQUENCE [LARGE SCALE GENOMIC DNA]</scope>
    <source>
        <strain evidence="3 4">JW12</strain>
    </source>
</reference>
<dbReference type="GO" id="GO:0008713">
    <property type="term" value="F:ADP-heptose-lipopolysaccharide heptosyltransferase activity"/>
    <property type="evidence" value="ECO:0007669"/>
    <property type="project" value="TreeGrafter"/>
</dbReference>
<dbReference type="Pfam" id="PF01075">
    <property type="entry name" value="Glyco_transf_9"/>
    <property type="match status" value="1"/>
</dbReference>
<dbReference type="STRING" id="1856405.BFC17_02710"/>
<proteinExistence type="predicted"/>
<dbReference type="RefSeq" id="WP_070177566.1">
    <property type="nucleotide sequence ID" value="NZ_BMJR01000002.1"/>
</dbReference>
<dbReference type="PANTHER" id="PTHR30160">
    <property type="entry name" value="TETRAACYLDISACCHARIDE 4'-KINASE-RELATED"/>
    <property type="match status" value="1"/>
</dbReference>
<dbReference type="SUPFAM" id="SSF53756">
    <property type="entry name" value="UDP-Glycosyltransferase/glycogen phosphorylase"/>
    <property type="match status" value="1"/>
</dbReference>
<sequence>MSSHTSAATQPAVLIVRLSAMGDIVMASGLPSSLKQHFDNRVTISWLVEAPYASLVANHPDVDNVITWPKQEWRKLAQAGRYLALIKAILRFRKMLKSYHFDMVVDAQGLLKSALLAIFTGARRRVGFNSKERSQWLLTEVYDKPLSNDISSEYKFLASQFSDTPFQLTLNLSNEDRVAAKAQLEKSGIESPYLVIAPFTTRPQKHWLLPHWHELLTTLGKAGHKIVVLGGPADKHQAAQLTQNYAHCVSLAGSLSITESAAVIAQCQALIGVDTGLTHIGMVYQRPTIAIFGSTRPYTQTQNPAARILYADIACAPCKRRPTCDGRFDCMQAVTPQMVQQTLEGLL</sequence>
<evidence type="ECO:0008006" key="5">
    <source>
        <dbReference type="Google" id="ProtNLM"/>
    </source>
</evidence>
<gene>
    <name evidence="3" type="ORF">BFC17_02710</name>
</gene>